<accession>A0A835JXC8</accession>
<keyword evidence="3" id="KW-1185">Reference proteome</keyword>
<organism evidence="2 3">
    <name type="scientific">Salix dunnii</name>
    <dbReference type="NCBI Taxonomy" id="1413687"/>
    <lineage>
        <taxon>Eukaryota</taxon>
        <taxon>Viridiplantae</taxon>
        <taxon>Streptophyta</taxon>
        <taxon>Embryophyta</taxon>
        <taxon>Tracheophyta</taxon>
        <taxon>Spermatophyta</taxon>
        <taxon>Magnoliopsida</taxon>
        <taxon>eudicotyledons</taxon>
        <taxon>Gunneridae</taxon>
        <taxon>Pentapetalae</taxon>
        <taxon>rosids</taxon>
        <taxon>fabids</taxon>
        <taxon>Malpighiales</taxon>
        <taxon>Salicaceae</taxon>
        <taxon>Saliceae</taxon>
        <taxon>Salix</taxon>
    </lineage>
</organism>
<sequence>MEDSGPLLPSEPENSMVDELQQSLDLVVETFLIGSGSASTGASALVLCTGKHNVYHELEGSGSSWIGAGILLQCLYIFYHATLKLFSTCVRNTSSSMVRLELVLGFVFSQVLISAGRSYLGSVMRGFGLVILHCSVFVFCLPEIRGVTLCDTMDEHKEKDQLAM</sequence>
<keyword evidence="1" id="KW-1133">Transmembrane helix</keyword>
<feature type="transmembrane region" description="Helical" evidence="1">
    <location>
        <begin position="126"/>
        <end position="144"/>
    </location>
</feature>
<protein>
    <submittedName>
        <fullName evidence="2">Uncharacterized protein</fullName>
    </submittedName>
</protein>
<dbReference type="AlphaFoldDB" id="A0A835JXC8"/>
<dbReference type="OrthoDB" id="5296287at2759"/>
<feature type="transmembrane region" description="Helical" evidence="1">
    <location>
        <begin position="100"/>
        <end position="120"/>
    </location>
</feature>
<dbReference type="EMBL" id="JADGMS010000006">
    <property type="protein sequence ID" value="KAF9679562.1"/>
    <property type="molecule type" value="Genomic_DNA"/>
</dbReference>
<evidence type="ECO:0000313" key="2">
    <source>
        <dbReference type="EMBL" id="KAF9679562.1"/>
    </source>
</evidence>
<keyword evidence="1" id="KW-0812">Transmembrane</keyword>
<comment type="caution">
    <text evidence="2">The sequence shown here is derived from an EMBL/GenBank/DDBJ whole genome shotgun (WGS) entry which is preliminary data.</text>
</comment>
<reference evidence="2 3" key="1">
    <citation type="submission" date="2020-10" db="EMBL/GenBank/DDBJ databases">
        <title>Plant Genome Project.</title>
        <authorList>
            <person name="Zhang R.-G."/>
        </authorList>
    </citation>
    <scope>NUCLEOTIDE SEQUENCE [LARGE SCALE GENOMIC DNA]</scope>
    <source>
        <strain evidence="2">FAFU-HL-1</strain>
        <tissue evidence="2">Leaf</tissue>
    </source>
</reference>
<proteinExistence type="predicted"/>
<evidence type="ECO:0000256" key="1">
    <source>
        <dbReference type="SAM" id="Phobius"/>
    </source>
</evidence>
<evidence type="ECO:0000313" key="3">
    <source>
        <dbReference type="Proteomes" id="UP000657918"/>
    </source>
</evidence>
<name>A0A835JXC8_9ROSI</name>
<keyword evidence="1" id="KW-0472">Membrane</keyword>
<feature type="transmembrane region" description="Helical" evidence="1">
    <location>
        <begin position="62"/>
        <end position="79"/>
    </location>
</feature>
<dbReference type="Proteomes" id="UP000657918">
    <property type="component" value="Unassembled WGS sequence"/>
</dbReference>
<gene>
    <name evidence="2" type="ORF">SADUNF_Sadunf06G0027700</name>
</gene>